<dbReference type="EMBL" id="CM042051">
    <property type="protein sequence ID" value="KAI3730201.1"/>
    <property type="molecule type" value="Genomic_DNA"/>
</dbReference>
<dbReference type="Proteomes" id="UP001055879">
    <property type="component" value="Linkage Group LG05"/>
</dbReference>
<evidence type="ECO:0000313" key="2">
    <source>
        <dbReference type="Proteomes" id="UP001055879"/>
    </source>
</evidence>
<organism evidence="1 2">
    <name type="scientific">Arctium lappa</name>
    <name type="common">Greater burdock</name>
    <name type="synonym">Lappa major</name>
    <dbReference type="NCBI Taxonomy" id="4217"/>
    <lineage>
        <taxon>Eukaryota</taxon>
        <taxon>Viridiplantae</taxon>
        <taxon>Streptophyta</taxon>
        <taxon>Embryophyta</taxon>
        <taxon>Tracheophyta</taxon>
        <taxon>Spermatophyta</taxon>
        <taxon>Magnoliopsida</taxon>
        <taxon>eudicotyledons</taxon>
        <taxon>Gunneridae</taxon>
        <taxon>Pentapetalae</taxon>
        <taxon>asterids</taxon>
        <taxon>campanulids</taxon>
        <taxon>Asterales</taxon>
        <taxon>Asteraceae</taxon>
        <taxon>Carduoideae</taxon>
        <taxon>Cardueae</taxon>
        <taxon>Arctiinae</taxon>
        <taxon>Arctium</taxon>
    </lineage>
</organism>
<accession>A0ACB9C7B5</accession>
<name>A0ACB9C7B5_ARCLA</name>
<comment type="caution">
    <text evidence="1">The sequence shown here is derived from an EMBL/GenBank/DDBJ whole genome shotgun (WGS) entry which is preliminary data.</text>
</comment>
<protein>
    <submittedName>
        <fullName evidence="1">Uncharacterized protein</fullName>
    </submittedName>
</protein>
<keyword evidence="2" id="KW-1185">Reference proteome</keyword>
<reference evidence="2" key="1">
    <citation type="journal article" date="2022" name="Mol. Ecol. Resour.">
        <title>The genomes of chicory, endive, great burdock and yacon provide insights into Asteraceae palaeo-polyploidization history and plant inulin production.</title>
        <authorList>
            <person name="Fan W."/>
            <person name="Wang S."/>
            <person name="Wang H."/>
            <person name="Wang A."/>
            <person name="Jiang F."/>
            <person name="Liu H."/>
            <person name="Zhao H."/>
            <person name="Xu D."/>
            <person name="Zhang Y."/>
        </authorList>
    </citation>
    <scope>NUCLEOTIDE SEQUENCE [LARGE SCALE GENOMIC DNA]</scope>
    <source>
        <strain evidence="2">cv. Niubang</strain>
    </source>
</reference>
<reference evidence="1 2" key="2">
    <citation type="journal article" date="2022" name="Mol. Ecol. Resour.">
        <title>The genomes of chicory, endive, great burdock and yacon provide insights into Asteraceae paleo-polyploidization history and plant inulin production.</title>
        <authorList>
            <person name="Fan W."/>
            <person name="Wang S."/>
            <person name="Wang H."/>
            <person name="Wang A."/>
            <person name="Jiang F."/>
            <person name="Liu H."/>
            <person name="Zhao H."/>
            <person name="Xu D."/>
            <person name="Zhang Y."/>
        </authorList>
    </citation>
    <scope>NUCLEOTIDE SEQUENCE [LARGE SCALE GENOMIC DNA]</scope>
    <source>
        <strain evidence="2">cv. Niubang</strain>
    </source>
</reference>
<gene>
    <name evidence="1" type="ORF">L6452_18878</name>
</gene>
<evidence type="ECO:0000313" key="1">
    <source>
        <dbReference type="EMBL" id="KAI3730201.1"/>
    </source>
</evidence>
<sequence>MGIGKNVLRDLRCLNRDPWRKVRVWLGTFGTTEQAARAYDRAAIHFRGETTKTNFPESDYKQEEEEWRRSAAVKVEGECEKNMLHGLNRNETRANERCYRNWNMRWMTWASVTTIRNEWVSSTSTVEWIEDWLALTGSGSGSGSGLALVS</sequence>
<proteinExistence type="predicted"/>